<evidence type="ECO:0000313" key="1">
    <source>
        <dbReference type="EMBL" id="UYP18927.1"/>
    </source>
</evidence>
<dbReference type="EMBL" id="CP107551">
    <property type="protein sequence ID" value="UYP18927.1"/>
    <property type="molecule type" value="Genomic_DNA"/>
</dbReference>
<accession>A0ACD4DG01</accession>
<reference evidence="1" key="1">
    <citation type="submission" date="2022-10" db="EMBL/GenBank/DDBJ databases">
        <title>Rhodococcus ferula Z13 complete genome.</title>
        <authorList>
            <person name="Long X."/>
            <person name="Zang M."/>
        </authorList>
    </citation>
    <scope>NUCLEOTIDE SEQUENCE</scope>
    <source>
        <strain evidence="1">Z13</strain>
    </source>
</reference>
<keyword evidence="2" id="KW-1185">Reference proteome</keyword>
<name>A0ACD4DG01_9NOCA</name>
<protein>
    <submittedName>
        <fullName evidence="1">Alpha/beta hydrolase</fullName>
    </submittedName>
</protein>
<keyword evidence="1" id="KW-0378">Hydrolase</keyword>
<proteinExistence type="predicted"/>
<gene>
    <name evidence="1" type="ORF">OED52_20235</name>
</gene>
<dbReference type="Proteomes" id="UP001156484">
    <property type="component" value="Chromosome"/>
</dbReference>
<sequence>MLTRSPYRCPGDDTVIHQACAGLLSHWKRPVEEHVARTSLGDTYVLTTGPTTAPPVVVLAGGDLPAAGLRLLADRFGDTNRVVLVDLPGLPGASAGSRPDARLHAVYGHWLTEILDALGADRVPVIGLGWAASVAAAVEDVERVEKLVLAAPLGLVPRIRWNRALIPSLQWRSEPNLENTERYLRALAGPGFEPDEQTLRWSCRVGAYCTSLINMPRIDRTLLKRWRGHSVEVVVGEKDPLVQVAALRKLTDEIGGRFVAVADAGHLLSVEAPELLVREIVDGVPQER</sequence>
<organism evidence="1 2">
    <name type="scientific">Rhodococcus sacchari</name>
    <dbReference type="NCBI Taxonomy" id="2962047"/>
    <lineage>
        <taxon>Bacteria</taxon>
        <taxon>Bacillati</taxon>
        <taxon>Actinomycetota</taxon>
        <taxon>Actinomycetes</taxon>
        <taxon>Mycobacteriales</taxon>
        <taxon>Nocardiaceae</taxon>
        <taxon>Rhodococcus</taxon>
    </lineage>
</organism>
<evidence type="ECO:0000313" key="2">
    <source>
        <dbReference type="Proteomes" id="UP001156484"/>
    </source>
</evidence>